<gene>
    <name evidence="1" type="ORF">Desaf_0036</name>
</gene>
<organism evidence="1 2">
    <name type="scientific">Desulfocurvibacter africanus subsp. africanus str. Walvis Bay</name>
    <dbReference type="NCBI Taxonomy" id="690850"/>
    <lineage>
        <taxon>Bacteria</taxon>
        <taxon>Pseudomonadati</taxon>
        <taxon>Thermodesulfobacteriota</taxon>
        <taxon>Desulfovibrionia</taxon>
        <taxon>Desulfovibrionales</taxon>
        <taxon>Desulfovibrionaceae</taxon>
        <taxon>Desulfocurvibacter</taxon>
    </lineage>
</organism>
<dbReference type="EMBL" id="CP003221">
    <property type="protein sequence ID" value="EGJ48401.1"/>
    <property type="molecule type" value="Genomic_DNA"/>
</dbReference>
<dbReference type="PANTHER" id="PTHR47473:SF1">
    <property type="entry name" value="METHYLTRANSFERASE DOMAIN-CONTAINING PROTEIN"/>
    <property type="match status" value="1"/>
</dbReference>
<evidence type="ECO:0008006" key="3">
    <source>
        <dbReference type="Google" id="ProtNLM"/>
    </source>
</evidence>
<dbReference type="InterPro" id="IPR021829">
    <property type="entry name" value="DUF3419"/>
</dbReference>
<keyword evidence="2" id="KW-1185">Reference proteome</keyword>
<dbReference type="PANTHER" id="PTHR47473">
    <property type="entry name" value="BTA1P"/>
    <property type="match status" value="1"/>
</dbReference>
<name>F3YV83_DESAF</name>
<evidence type="ECO:0000313" key="2">
    <source>
        <dbReference type="Proteomes" id="UP000007844"/>
    </source>
</evidence>
<dbReference type="Pfam" id="PF11899">
    <property type="entry name" value="DUF3419"/>
    <property type="match status" value="1"/>
</dbReference>
<dbReference type="eggNOG" id="COG5379">
    <property type="taxonomic scope" value="Bacteria"/>
</dbReference>
<proteinExistence type="predicted"/>
<accession>F3YV83</accession>
<dbReference type="RefSeq" id="WP_014258279.1">
    <property type="nucleotide sequence ID" value="NC_016629.1"/>
</dbReference>
<dbReference type="KEGG" id="daf:Desaf_0036"/>
<dbReference type="Proteomes" id="UP000007844">
    <property type="component" value="Chromosome"/>
</dbReference>
<sequence>MPSNKLLQLAHDLMFSLVHGNGLVYNTCWEDPRLDRELLGLKPDSRVVVITSAGDNALDYLLDAPASVDCVDVNHRQNALLELKRALFTRADFETLFAFFGDGGGDGCAAAYQELREHLPQYAAAFWDRNIGYFRPGGLARSFYYRGASGALAWLFAHCLSVFKPGLRPGIQRLLAATSLEEQRELFARLEPVMWGPFSRWLVGSTSIMALMGVPRPQAALIKAKHPGGMEGFIRDKVRRVFTELPVADNYFWRVYCQGRYTRECCPEYLKQANFEPIRSRLASLRVHTNTLSGFLQANPGPYTHFVLLDHQDWMAWHAPKVLSEEWRLILASAAPGAKVLLRSAGLDTSFVPGEARARLRFFPELTEPLHGRDRVGTYGSQHLAEVL</sequence>
<dbReference type="AlphaFoldDB" id="F3YV83"/>
<evidence type="ECO:0000313" key="1">
    <source>
        <dbReference type="EMBL" id="EGJ48401.1"/>
    </source>
</evidence>
<protein>
    <recommendedName>
        <fullName evidence="3">S-adenosylmethionine:diacylglycerol 3-amino-3-carboxypropyl transferase-like protein</fullName>
    </recommendedName>
</protein>
<reference evidence="1 2" key="1">
    <citation type="journal article" date="2011" name="J. Bacteriol.">
        <title>Genome sequence of the mercury-methylating and pleomorphic Desulfovibrio africanus Strain Walvis Bay.</title>
        <authorList>
            <person name="Brown S.D."/>
            <person name="Wall J.D."/>
            <person name="Kucken A.M."/>
            <person name="Gilmour C.C."/>
            <person name="Podar M."/>
            <person name="Brandt C.C."/>
            <person name="Teshima H."/>
            <person name="Detter J.C."/>
            <person name="Han C.S."/>
            <person name="Land M.L."/>
            <person name="Lucas S."/>
            <person name="Han J."/>
            <person name="Pennacchio L."/>
            <person name="Nolan M."/>
            <person name="Pitluck S."/>
            <person name="Woyke T."/>
            <person name="Goodwin L."/>
            <person name="Palumbo A.V."/>
            <person name="Elias D.A."/>
        </authorList>
    </citation>
    <scope>NUCLEOTIDE SEQUENCE [LARGE SCALE GENOMIC DNA]</scope>
    <source>
        <strain evidence="1 2">Walvis Bay</strain>
    </source>
</reference>
<dbReference type="HOGENOM" id="CLU_054002_0_0_7"/>